<dbReference type="EMBL" id="JAABNR010000002">
    <property type="protein sequence ID" value="NBZ86493.1"/>
    <property type="molecule type" value="Genomic_DNA"/>
</dbReference>
<evidence type="ECO:0000313" key="1">
    <source>
        <dbReference type="EMBL" id="NBZ86493.1"/>
    </source>
</evidence>
<gene>
    <name evidence="1" type="ORF">GV832_02780</name>
</gene>
<accession>A0AAE5BUU4</accession>
<keyword evidence="2" id="KW-1185">Reference proteome</keyword>
<evidence type="ECO:0000313" key="2">
    <source>
        <dbReference type="Proteomes" id="UP001193501"/>
    </source>
</evidence>
<proteinExistence type="predicted"/>
<dbReference type="RefSeq" id="WP_168773299.1">
    <property type="nucleotide sequence ID" value="NZ_JAABNR010000002.1"/>
</dbReference>
<name>A0AAE5BUU4_9RHOB</name>
<sequence>MPETTPDPAAVAYWSKPYGLTKKRGTRADPIRDCLLDRQALRDFIMGPLFRDETAYAIAGRINAWVREAMKAALPEGRYEAWCAAHMGGELLSPISHTSIANLLKMPDGKEMKWDARVVYAIYRATTVDLSAARLFTPRFGTDQRVHHVRFEAHSPPVNDPTSSHVHALSPAFFAIQRRAVQMIFPERPRGSTSGDTEGPRSWSVRLALPEARFSVLAPMEQSFGQGDFVTEPETRWARSMEFQQDVPRPCELRAWAIVPVPDDRASGPQTLNGTVLSHEGEPASPWFHVKVHTPEVFLAFRLSADIDHIDLSHIAVPDTTQHVMRDLLRRAFIAEDLRPAIPLPDGHISLATSVLRLSGPAEEASEPEKGNA</sequence>
<organism evidence="1 2">
    <name type="scientific">Stagnihabitans tardus</name>
    <dbReference type="NCBI Taxonomy" id="2699202"/>
    <lineage>
        <taxon>Bacteria</taxon>
        <taxon>Pseudomonadati</taxon>
        <taxon>Pseudomonadota</taxon>
        <taxon>Alphaproteobacteria</taxon>
        <taxon>Rhodobacterales</taxon>
        <taxon>Paracoccaceae</taxon>
        <taxon>Stagnihabitans</taxon>
    </lineage>
</organism>
<dbReference type="AlphaFoldDB" id="A0AAE5BUU4"/>
<reference evidence="1" key="1">
    <citation type="submission" date="2020-01" db="EMBL/GenBank/DDBJ databases">
        <authorList>
            <person name="Chen W.-M."/>
        </authorList>
    </citation>
    <scope>NUCLEOTIDE SEQUENCE</scope>
    <source>
        <strain evidence="1">CYK-10</strain>
    </source>
</reference>
<comment type="caution">
    <text evidence="1">The sequence shown here is derived from an EMBL/GenBank/DDBJ whole genome shotgun (WGS) entry which is preliminary data.</text>
</comment>
<protein>
    <submittedName>
        <fullName evidence="1">Uncharacterized protein</fullName>
    </submittedName>
</protein>
<dbReference type="Proteomes" id="UP001193501">
    <property type="component" value="Unassembled WGS sequence"/>
</dbReference>